<dbReference type="OrthoDB" id="414661at2759"/>
<name>A0A8K0JYS5_LADFU</name>
<dbReference type="GO" id="GO:0004252">
    <property type="term" value="F:serine-type endopeptidase activity"/>
    <property type="evidence" value="ECO:0007669"/>
    <property type="project" value="InterPro"/>
</dbReference>
<gene>
    <name evidence="3" type="ORF">J437_LFUL006700</name>
</gene>
<evidence type="ECO:0000313" key="3">
    <source>
        <dbReference type="EMBL" id="KAG8225175.1"/>
    </source>
</evidence>
<keyword evidence="4" id="KW-1185">Reference proteome</keyword>
<evidence type="ECO:0000259" key="2">
    <source>
        <dbReference type="PROSITE" id="PS50240"/>
    </source>
</evidence>
<dbReference type="CDD" id="cd00190">
    <property type="entry name" value="Tryp_SPc"/>
    <property type="match status" value="1"/>
</dbReference>
<protein>
    <recommendedName>
        <fullName evidence="2">Peptidase S1 domain-containing protein</fullName>
    </recommendedName>
</protein>
<dbReference type="InterPro" id="IPR043504">
    <property type="entry name" value="Peptidase_S1_PA_chymotrypsin"/>
</dbReference>
<sequence length="143" mass="15721">MLICKNKSQRIKNGDDIGEPLSHVERGVSRKIVHPRYNFFTYEYDLALVRLSEPLPPPSAAPHVAPICLPGSDDLLVGENATVTGWGRLSEGGTLPSVLQQVTVPIVSNEKCKSMFLRAGRHEFIPDIFLCAGYEQGGRDSCQ</sequence>
<dbReference type="EMBL" id="KZ308227">
    <property type="protein sequence ID" value="KAG8225175.1"/>
    <property type="molecule type" value="Genomic_DNA"/>
</dbReference>
<feature type="domain" description="Peptidase S1" evidence="2">
    <location>
        <begin position="28"/>
        <end position="143"/>
    </location>
</feature>
<dbReference type="SUPFAM" id="SSF50494">
    <property type="entry name" value="Trypsin-like serine proteases"/>
    <property type="match status" value="1"/>
</dbReference>
<dbReference type="PANTHER" id="PTHR24252:SF7">
    <property type="entry name" value="HYALIN"/>
    <property type="match status" value="1"/>
</dbReference>
<reference evidence="3" key="1">
    <citation type="submission" date="2013-04" db="EMBL/GenBank/DDBJ databases">
        <authorList>
            <person name="Qu J."/>
            <person name="Murali S.C."/>
            <person name="Bandaranaike D."/>
            <person name="Bellair M."/>
            <person name="Blankenburg K."/>
            <person name="Chao H."/>
            <person name="Dinh H."/>
            <person name="Doddapaneni H."/>
            <person name="Downs B."/>
            <person name="Dugan-Rocha S."/>
            <person name="Elkadiri S."/>
            <person name="Gnanaolivu R.D."/>
            <person name="Hernandez B."/>
            <person name="Javaid M."/>
            <person name="Jayaseelan J.C."/>
            <person name="Lee S."/>
            <person name="Li M."/>
            <person name="Ming W."/>
            <person name="Munidasa M."/>
            <person name="Muniz J."/>
            <person name="Nguyen L."/>
            <person name="Ongeri F."/>
            <person name="Osuji N."/>
            <person name="Pu L.-L."/>
            <person name="Puazo M."/>
            <person name="Qu C."/>
            <person name="Quiroz J."/>
            <person name="Raj R."/>
            <person name="Weissenberger G."/>
            <person name="Xin Y."/>
            <person name="Zou X."/>
            <person name="Han Y."/>
            <person name="Richards S."/>
            <person name="Worley K."/>
            <person name="Muzny D."/>
            <person name="Gibbs R."/>
        </authorList>
    </citation>
    <scope>NUCLEOTIDE SEQUENCE</scope>
    <source>
        <strain evidence="3">Sampled in the wild</strain>
    </source>
</reference>
<dbReference type="Proteomes" id="UP000792457">
    <property type="component" value="Unassembled WGS sequence"/>
</dbReference>
<dbReference type="PANTHER" id="PTHR24252">
    <property type="entry name" value="ACROSIN-RELATED"/>
    <property type="match status" value="1"/>
</dbReference>
<dbReference type="PROSITE" id="PS50240">
    <property type="entry name" value="TRYPSIN_DOM"/>
    <property type="match status" value="1"/>
</dbReference>
<organism evidence="3 4">
    <name type="scientific">Ladona fulva</name>
    <name type="common">Scarce chaser dragonfly</name>
    <name type="synonym">Libellula fulva</name>
    <dbReference type="NCBI Taxonomy" id="123851"/>
    <lineage>
        <taxon>Eukaryota</taxon>
        <taxon>Metazoa</taxon>
        <taxon>Ecdysozoa</taxon>
        <taxon>Arthropoda</taxon>
        <taxon>Hexapoda</taxon>
        <taxon>Insecta</taxon>
        <taxon>Pterygota</taxon>
        <taxon>Palaeoptera</taxon>
        <taxon>Odonata</taxon>
        <taxon>Epiprocta</taxon>
        <taxon>Anisoptera</taxon>
        <taxon>Libelluloidea</taxon>
        <taxon>Libellulidae</taxon>
        <taxon>Ladona</taxon>
    </lineage>
</organism>
<accession>A0A8K0JYS5</accession>
<reference evidence="3" key="2">
    <citation type="submission" date="2017-10" db="EMBL/GenBank/DDBJ databases">
        <title>Ladona fulva Genome sequencing and assembly.</title>
        <authorList>
            <person name="Murali S."/>
            <person name="Richards S."/>
            <person name="Bandaranaike D."/>
            <person name="Bellair M."/>
            <person name="Blankenburg K."/>
            <person name="Chao H."/>
            <person name="Dinh H."/>
            <person name="Doddapaneni H."/>
            <person name="Dugan-Rocha S."/>
            <person name="Elkadiri S."/>
            <person name="Gnanaolivu R."/>
            <person name="Hernandez B."/>
            <person name="Skinner E."/>
            <person name="Javaid M."/>
            <person name="Lee S."/>
            <person name="Li M."/>
            <person name="Ming W."/>
            <person name="Munidasa M."/>
            <person name="Muniz J."/>
            <person name="Nguyen L."/>
            <person name="Hughes D."/>
            <person name="Osuji N."/>
            <person name="Pu L.-L."/>
            <person name="Puazo M."/>
            <person name="Qu C."/>
            <person name="Quiroz J."/>
            <person name="Raj R."/>
            <person name="Weissenberger G."/>
            <person name="Xin Y."/>
            <person name="Zou X."/>
            <person name="Han Y."/>
            <person name="Worley K."/>
            <person name="Muzny D."/>
            <person name="Gibbs R."/>
        </authorList>
    </citation>
    <scope>NUCLEOTIDE SEQUENCE</scope>
    <source>
        <strain evidence="3">Sampled in the wild</strain>
    </source>
</reference>
<dbReference type="Pfam" id="PF00089">
    <property type="entry name" value="Trypsin"/>
    <property type="match status" value="1"/>
</dbReference>
<proteinExistence type="predicted"/>
<evidence type="ECO:0000313" key="4">
    <source>
        <dbReference type="Proteomes" id="UP000792457"/>
    </source>
</evidence>
<keyword evidence="1" id="KW-1015">Disulfide bond</keyword>
<feature type="non-terminal residue" evidence="3">
    <location>
        <position position="1"/>
    </location>
</feature>
<dbReference type="InterPro" id="IPR009003">
    <property type="entry name" value="Peptidase_S1_PA"/>
</dbReference>
<dbReference type="AlphaFoldDB" id="A0A8K0JYS5"/>
<dbReference type="Gene3D" id="2.40.10.10">
    <property type="entry name" value="Trypsin-like serine proteases"/>
    <property type="match status" value="1"/>
</dbReference>
<dbReference type="SMART" id="SM00020">
    <property type="entry name" value="Tryp_SPc"/>
    <property type="match status" value="1"/>
</dbReference>
<dbReference type="InterPro" id="IPR001254">
    <property type="entry name" value="Trypsin_dom"/>
</dbReference>
<comment type="caution">
    <text evidence="3">The sequence shown here is derived from an EMBL/GenBank/DDBJ whole genome shotgun (WGS) entry which is preliminary data.</text>
</comment>
<evidence type="ECO:0000256" key="1">
    <source>
        <dbReference type="ARBA" id="ARBA00023157"/>
    </source>
</evidence>
<dbReference type="GO" id="GO:0006508">
    <property type="term" value="P:proteolysis"/>
    <property type="evidence" value="ECO:0007669"/>
    <property type="project" value="InterPro"/>
</dbReference>